<name>A0ABW7PKD0_9ACTN</name>
<organism evidence="2 3">
    <name type="scientific">Streptomyces racemochromogenes</name>
    <dbReference type="NCBI Taxonomy" id="67353"/>
    <lineage>
        <taxon>Bacteria</taxon>
        <taxon>Bacillati</taxon>
        <taxon>Actinomycetota</taxon>
        <taxon>Actinomycetes</taxon>
        <taxon>Kitasatosporales</taxon>
        <taxon>Streptomycetaceae</taxon>
        <taxon>Streptomyces</taxon>
    </lineage>
</organism>
<feature type="transmembrane region" description="Helical" evidence="1">
    <location>
        <begin position="12"/>
        <end position="37"/>
    </location>
</feature>
<dbReference type="Proteomes" id="UP001610631">
    <property type="component" value="Unassembled WGS sequence"/>
</dbReference>
<keyword evidence="1" id="KW-1133">Transmembrane helix</keyword>
<keyword evidence="1" id="KW-0812">Transmembrane</keyword>
<proteinExistence type="predicted"/>
<dbReference type="RefSeq" id="WP_395512429.1">
    <property type="nucleotide sequence ID" value="NZ_JBBDHD010000093.1"/>
</dbReference>
<keyword evidence="1" id="KW-0472">Membrane</keyword>
<evidence type="ECO:0000313" key="2">
    <source>
        <dbReference type="EMBL" id="MFH7598753.1"/>
    </source>
</evidence>
<reference evidence="2 3" key="1">
    <citation type="submission" date="2024-03" db="EMBL/GenBank/DDBJ databases">
        <title>Whole genome sequencing of Streptomyces racemochromogenes, to identify antimicrobial biosynthetic gene clusters.</title>
        <authorList>
            <person name="Suryawanshi P."/>
            <person name="Krishnaraj P.U."/>
            <person name="Arun Y.P."/>
            <person name="Suryawanshi M.P."/>
            <person name="Rakshit O."/>
        </authorList>
    </citation>
    <scope>NUCLEOTIDE SEQUENCE [LARGE SCALE GENOMIC DNA]</scope>
    <source>
        <strain evidence="2 3">AUDT626</strain>
    </source>
</reference>
<evidence type="ECO:0000313" key="3">
    <source>
        <dbReference type="Proteomes" id="UP001610631"/>
    </source>
</evidence>
<protein>
    <submittedName>
        <fullName evidence="2">Uncharacterized protein</fullName>
    </submittedName>
</protein>
<comment type="caution">
    <text evidence="2">The sequence shown here is derived from an EMBL/GenBank/DDBJ whole genome shotgun (WGS) entry which is preliminary data.</text>
</comment>
<dbReference type="EMBL" id="JBBDHD010000093">
    <property type="protein sequence ID" value="MFH7598753.1"/>
    <property type="molecule type" value="Genomic_DNA"/>
</dbReference>
<sequence>MAATVVAVPVVAWGFPTGFGGLFVLTALPVVLSLLTLRRRSAGFVAAYADPRRRPVTARPAGVLGAMVTAAALACCAAYVRHFHLAPVWTPPHTYRPETSP</sequence>
<accession>A0ABW7PKD0</accession>
<gene>
    <name evidence="2" type="ORF">WDV06_27205</name>
</gene>
<feature type="transmembrane region" description="Helical" evidence="1">
    <location>
        <begin position="58"/>
        <end position="80"/>
    </location>
</feature>
<evidence type="ECO:0000256" key="1">
    <source>
        <dbReference type="SAM" id="Phobius"/>
    </source>
</evidence>
<keyword evidence="3" id="KW-1185">Reference proteome</keyword>